<feature type="compositionally biased region" description="Low complexity" evidence="3">
    <location>
        <begin position="321"/>
        <end position="330"/>
    </location>
</feature>
<dbReference type="GO" id="GO:0003677">
    <property type="term" value="F:DNA binding"/>
    <property type="evidence" value="ECO:0007669"/>
    <property type="project" value="TreeGrafter"/>
</dbReference>
<dbReference type="Proteomes" id="UP000437970">
    <property type="component" value="Unassembled WGS sequence"/>
</dbReference>
<evidence type="ECO:0000256" key="1">
    <source>
        <dbReference type="ARBA" id="ARBA00022741"/>
    </source>
</evidence>
<comment type="caution">
    <text evidence="6">The sequence shown here is derived from an EMBL/GenBank/DDBJ whole genome shotgun (WGS) entry which is preliminary data.</text>
</comment>
<dbReference type="Pfam" id="PF00271">
    <property type="entry name" value="Helicase_C"/>
    <property type="match status" value="1"/>
</dbReference>
<evidence type="ECO:0000259" key="4">
    <source>
        <dbReference type="PROSITE" id="PS51192"/>
    </source>
</evidence>
<feature type="non-terminal residue" evidence="6">
    <location>
        <position position="423"/>
    </location>
</feature>
<feature type="domain" description="Helicase C-terminal" evidence="5">
    <location>
        <begin position="283"/>
        <end position="423"/>
    </location>
</feature>
<dbReference type="PROSITE" id="PS51194">
    <property type="entry name" value="HELICASE_CTER"/>
    <property type="match status" value="1"/>
</dbReference>
<dbReference type="PANTHER" id="PTHR47962:SF5">
    <property type="entry name" value="ATP-DEPENDENT HELICASE LHR-RELATED"/>
    <property type="match status" value="1"/>
</dbReference>
<dbReference type="EMBL" id="WIVW01000109">
    <property type="protein sequence ID" value="MQU29661.1"/>
    <property type="molecule type" value="Genomic_DNA"/>
</dbReference>
<dbReference type="GO" id="GO:0004386">
    <property type="term" value="F:helicase activity"/>
    <property type="evidence" value="ECO:0007669"/>
    <property type="project" value="UniProtKB-KW"/>
</dbReference>
<evidence type="ECO:0000313" key="7">
    <source>
        <dbReference type="Proteomes" id="UP000437970"/>
    </source>
</evidence>
<dbReference type="InterPro" id="IPR014001">
    <property type="entry name" value="Helicase_ATP-bd"/>
</dbReference>
<proteinExistence type="predicted"/>
<dbReference type="GO" id="GO:0005524">
    <property type="term" value="F:ATP binding"/>
    <property type="evidence" value="ECO:0007669"/>
    <property type="project" value="UniProtKB-KW"/>
</dbReference>
<keyword evidence="6" id="KW-0378">Hydrolase</keyword>
<name>A0A7X2CG58_9PSED</name>
<dbReference type="AlphaFoldDB" id="A0A7X2CG58"/>
<dbReference type="Gene3D" id="3.40.50.300">
    <property type="entry name" value="P-loop containing nucleotide triphosphate hydrolases"/>
    <property type="match status" value="2"/>
</dbReference>
<evidence type="ECO:0000256" key="3">
    <source>
        <dbReference type="SAM" id="MobiDB-lite"/>
    </source>
</evidence>
<feature type="domain" description="Helicase ATP-binding" evidence="4">
    <location>
        <begin position="36"/>
        <end position="235"/>
    </location>
</feature>
<protein>
    <submittedName>
        <fullName evidence="6">DEAD/DEAH box helicase</fullName>
    </submittedName>
</protein>
<evidence type="ECO:0000313" key="6">
    <source>
        <dbReference type="EMBL" id="MQU29661.1"/>
    </source>
</evidence>
<dbReference type="Pfam" id="PF00270">
    <property type="entry name" value="DEAD"/>
    <property type="match status" value="1"/>
</dbReference>
<keyword evidence="2" id="KW-0067">ATP-binding</keyword>
<feature type="region of interest" description="Disordered" evidence="3">
    <location>
        <begin position="319"/>
        <end position="341"/>
    </location>
</feature>
<dbReference type="SUPFAM" id="SSF52540">
    <property type="entry name" value="P-loop containing nucleoside triphosphate hydrolases"/>
    <property type="match status" value="1"/>
</dbReference>
<dbReference type="SMART" id="SM00490">
    <property type="entry name" value="HELICc"/>
    <property type="match status" value="1"/>
</dbReference>
<dbReference type="GO" id="GO:0016887">
    <property type="term" value="F:ATP hydrolysis activity"/>
    <property type="evidence" value="ECO:0007669"/>
    <property type="project" value="TreeGrafter"/>
</dbReference>
<sequence length="423" mass="45008">MIAPSRPVRLSGFTPATSDWFLSTFPQPTAVQLAAWSAIAAQHCALVIAPTGSGKTLAAFLHAIDRLFEERDAAAKADQTPSKPTTRVLYISPIKALGSDVQRNLNLPLQGVSAQRALRGDSALTISVGMRTGDTPQAERARLLRRPPDILITTPESLYLMLTSKARETLRGVQTVIVDEVHAVAGSKRGSHLALSLERLDALLPQPAQRIGLSATVRPVDQVARFLGGARPVTVVNPPSSRQLEVRIVVPVEDMSDLSARNQSSISNTPGQAGSIWPHVEASILQQVLKQRSTLVFTNARGLAEKLTARLNELYAEQLSDSDPPDNSSPEHFVSSAGGTTRRTAGELPLIARAHHGSVSKEQRADIESALKSGELRCVVATSSLELGIDMGLVDLVIQVAAPPSVASALQRVGRAGHQVGGV</sequence>
<keyword evidence="1" id="KW-0547">Nucleotide-binding</keyword>
<dbReference type="InterPro" id="IPR011545">
    <property type="entry name" value="DEAD/DEAH_box_helicase_dom"/>
</dbReference>
<dbReference type="SMART" id="SM00487">
    <property type="entry name" value="DEXDc"/>
    <property type="match status" value="1"/>
</dbReference>
<dbReference type="InterPro" id="IPR052511">
    <property type="entry name" value="ATP-dep_Helicase"/>
</dbReference>
<gene>
    <name evidence="6" type="ORF">GHO29_24760</name>
</gene>
<evidence type="ECO:0000259" key="5">
    <source>
        <dbReference type="PROSITE" id="PS51194"/>
    </source>
</evidence>
<dbReference type="PANTHER" id="PTHR47962">
    <property type="entry name" value="ATP-DEPENDENT HELICASE LHR-RELATED-RELATED"/>
    <property type="match status" value="1"/>
</dbReference>
<evidence type="ECO:0000256" key="2">
    <source>
        <dbReference type="ARBA" id="ARBA00022840"/>
    </source>
</evidence>
<dbReference type="InterPro" id="IPR027417">
    <property type="entry name" value="P-loop_NTPase"/>
</dbReference>
<dbReference type="CDD" id="cd17922">
    <property type="entry name" value="DEXHc_LHR-like"/>
    <property type="match status" value="1"/>
</dbReference>
<dbReference type="RefSeq" id="WP_153383259.1">
    <property type="nucleotide sequence ID" value="NZ_WIVW01000109.1"/>
</dbReference>
<keyword evidence="6" id="KW-0347">Helicase</keyword>
<organism evidence="6 7">
    <name type="scientific">Pseudomonas helleri</name>
    <dbReference type="NCBI Taxonomy" id="1608996"/>
    <lineage>
        <taxon>Bacteria</taxon>
        <taxon>Pseudomonadati</taxon>
        <taxon>Pseudomonadota</taxon>
        <taxon>Gammaproteobacteria</taxon>
        <taxon>Pseudomonadales</taxon>
        <taxon>Pseudomonadaceae</taxon>
        <taxon>Pseudomonas</taxon>
    </lineage>
</organism>
<dbReference type="PROSITE" id="PS51192">
    <property type="entry name" value="HELICASE_ATP_BIND_1"/>
    <property type="match status" value="1"/>
</dbReference>
<accession>A0A7X2CG58</accession>
<reference evidence="6 7" key="1">
    <citation type="submission" date="2019-10" db="EMBL/GenBank/DDBJ databases">
        <title>Evaluation of single-gene subtyping targets for Pseudomonas.</title>
        <authorList>
            <person name="Reichler S.J."/>
            <person name="Orsi R.H."/>
            <person name="Wiedmann M."/>
            <person name="Martin N.H."/>
            <person name="Murphy S.I."/>
        </authorList>
    </citation>
    <scope>NUCLEOTIDE SEQUENCE [LARGE SCALE GENOMIC DNA]</scope>
    <source>
        <strain evidence="6 7">FSL R10-1984</strain>
    </source>
</reference>
<dbReference type="InterPro" id="IPR001650">
    <property type="entry name" value="Helicase_C-like"/>
</dbReference>